<accession>A0AA41QQH7</accession>
<comment type="similarity">
    <text evidence="2">Belongs to the virb1 family.</text>
</comment>
<comment type="similarity">
    <text evidence="1">Belongs to the transglycosylase Slt family.</text>
</comment>
<proteinExistence type="inferred from homology"/>
<reference evidence="5" key="1">
    <citation type="submission" date="2022-03" db="EMBL/GenBank/DDBJ databases">
        <title>The complete genome sequence of a Methyloterrigena soli.</title>
        <authorList>
            <person name="Zi Z."/>
        </authorList>
    </citation>
    <scope>NUCLEOTIDE SEQUENCE</scope>
    <source>
        <strain evidence="5">M48</strain>
    </source>
</reference>
<evidence type="ECO:0000256" key="3">
    <source>
        <dbReference type="SAM" id="SignalP"/>
    </source>
</evidence>
<dbReference type="CDD" id="cd00254">
    <property type="entry name" value="LT-like"/>
    <property type="match status" value="1"/>
</dbReference>
<comment type="caution">
    <text evidence="5">The sequence shown here is derived from an EMBL/GenBank/DDBJ whole genome shotgun (WGS) entry which is preliminary data.</text>
</comment>
<dbReference type="PANTHER" id="PTHR37423">
    <property type="entry name" value="SOLUBLE LYTIC MUREIN TRANSGLYCOSYLASE-RELATED"/>
    <property type="match status" value="1"/>
</dbReference>
<organism evidence="5 6">
    <name type="scientific">Paradevosia shaoguanensis</name>
    <dbReference type="NCBI Taxonomy" id="1335043"/>
    <lineage>
        <taxon>Bacteria</taxon>
        <taxon>Pseudomonadati</taxon>
        <taxon>Pseudomonadota</taxon>
        <taxon>Alphaproteobacteria</taxon>
        <taxon>Hyphomicrobiales</taxon>
        <taxon>Devosiaceae</taxon>
        <taxon>Paradevosia</taxon>
    </lineage>
</organism>
<dbReference type="Pfam" id="PF01464">
    <property type="entry name" value="SLT"/>
    <property type="match status" value="1"/>
</dbReference>
<evidence type="ECO:0000313" key="6">
    <source>
        <dbReference type="Proteomes" id="UP001156140"/>
    </source>
</evidence>
<evidence type="ECO:0000313" key="5">
    <source>
        <dbReference type="EMBL" id="MCI0128944.1"/>
    </source>
</evidence>
<dbReference type="PANTHER" id="PTHR37423:SF2">
    <property type="entry name" value="MEMBRANE-BOUND LYTIC MUREIN TRANSGLYCOSYLASE C"/>
    <property type="match status" value="1"/>
</dbReference>
<dbReference type="SUPFAM" id="SSF53955">
    <property type="entry name" value="Lysozyme-like"/>
    <property type="match status" value="1"/>
</dbReference>
<protein>
    <submittedName>
        <fullName evidence="5">Lytic transglycosylase domain-containing protein</fullName>
    </submittedName>
</protein>
<dbReference type="AlphaFoldDB" id="A0AA41QQH7"/>
<dbReference type="InterPro" id="IPR023346">
    <property type="entry name" value="Lysozyme-like_dom_sf"/>
</dbReference>
<dbReference type="EMBL" id="JALAZD010000003">
    <property type="protein sequence ID" value="MCI0128944.1"/>
    <property type="molecule type" value="Genomic_DNA"/>
</dbReference>
<dbReference type="InterPro" id="IPR008258">
    <property type="entry name" value="Transglycosylase_SLT_dom_1"/>
</dbReference>
<name>A0AA41QQH7_9HYPH</name>
<dbReference type="RefSeq" id="WP_281736955.1">
    <property type="nucleotide sequence ID" value="NZ_JAKETQ010000003.1"/>
</dbReference>
<evidence type="ECO:0000256" key="2">
    <source>
        <dbReference type="ARBA" id="ARBA00009387"/>
    </source>
</evidence>
<evidence type="ECO:0000256" key="1">
    <source>
        <dbReference type="ARBA" id="ARBA00007734"/>
    </source>
</evidence>
<keyword evidence="3" id="KW-0732">Signal</keyword>
<keyword evidence="6" id="KW-1185">Reference proteome</keyword>
<evidence type="ECO:0000259" key="4">
    <source>
        <dbReference type="Pfam" id="PF01464"/>
    </source>
</evidence>
<feature type="chain" id="PRO_5041439940" evidence="3">
    <location>
        <begin position="28"/>
        <end position="310"/>
    </location>
</feature>
<feature type="signal peptide" evidence="3">
    <location>
        <begin position="1"/>
        <end position="27"/>
    </location>
</feature>
<sequence>MRVRLFGVMVLAGLLASAIPASSGAVALETKPARYCHTLTKDDGRERDICIAADTFNADVCKALEAYANTWHLPKGYLARLIWQESRFDPLAVSPAGAEGIAQFMPGTGRIRGVANAFDPAEALARSAEYLSFLNRRFGNLGLAAAAYNAGEGALERITGSGGYVPYETRDYVAIITGHPVERWLTGEVESVDYDLSKDKSFADACLQMAEARPMPRLLPQSAQWRPWGVLIWQDFSADKAQSIFDRVRTRHADLIGEEQLLLLKVRNPNFGRRLRYSAMIGRDSQKEAAALCAKLTAAGANCLVQRNSR</sequence>
<dbReference type="Proteomes" id="UP001156140">
    <property type="component" value="Unassembled WGS sequence"/>
</dbReference>
<dbReference type="Gene3D" id="1.10.530.10">
    <property type="match status" value="1"/>
</dbReference>
<gene>
    <name evidence="5" type="ORF">ML536_19090</name>
</gene>
<feature type="domain" description="Transglycosylase SLT" evidence="4">
    <location>
        <begin position="65"/>
        <end position="157"/>
    </location>
</feature>